<feature type="transmembrane region" description="Helical" evidence="9">
    <location>
        <begin position="131"/>
        <end position="147"/>
    </location>
</feature>
<feature type="transmembrane region" description="Helical" evidence="9">
    <location>
        <begin position="188"/>
        <end position="212"/>
    </location>
</feature>
<evidence type="ECO:0000256" key="3">
    <source>
        <dbReference type="ARBA" id="ARBA00004721"/>
    </source>
</evidence>
<evidence type="ECO:0000313" key="11">
    <source>
        <dbReference type="EMBL" id="GIC91333.1"/>
    </source>
</evidence>
<protein>
    <submittedName>
        <fullName evidence="10">4-hydroxybenzoate polyprenyltransferase, mitochondrial</fullName>
    </submittedName>
</protein>
<evidence type="ECO:0000313" key="13">
    <source>
        <dbReference type="Proteomes" id="UP000465221"/>
    </source>
</evidence>
<evidence type="ECO:0000256" key="6">
    <source>
        <dbReference type="ARBA" id="ARBA00022692"/>
    </source>
</evidence>
<accession>A0A8E0V1B4</accession>
<comment type="similarity">
    <text evidence="4">Belongs to the UbiA prenyltransferase family.</text>
</comment>
<feature type="transmembrane region" description="Helical" evidence="9">
    <location>
        <begin position="156"/>
        <end position="176"/>
    </location>
</feature>
<comment type="caution">
    <text evidence="11">The sequence shown here is derived from an EMBL/GenBank/DDBJ whole genome shotgun (WGS) entry which is preliminary data.</text>
</comment>
<dbReference type="Gene3D" id="1.10.357.140">
    <property type="entry name" value="UbiA prenyltransferase"/>
    <property type="match status" value="1"/>
</dbReference>
<comment type="subcellular location">
    <subcellularLocation>
        <location evidence="2">Membrane</location>
        <topology evidence="2">Multi-pass membrane protein</topology>
    </subcellularLocation>
</comment>
<dbReference type="UniPathway" id="UPA00213"/>
<evidence type="ECO:0000256" key="7">
    <source>
        <dbReference type="ARBA" id="ARBA00022989"/>
    </source>
</evidence>
<evidence type="ECO:0000256" key="1">
    <source>
        <dbReference type="ARBA" id="ARBA00001946"/>
    </source>
</evidence>
<reference evidence="11" key="3">
    <citation type="submission" date="2021-01" db="EMBL/GenBank/DDBJ databases">
        <title>Pan-genome distribution and transcriptional activeness of fungal secondary metabolism genes in Aspergillus section Fumigati.</title>
        <authorList>
            <person name="Takahashi H."/>
            <person name="Umemura M."/>
            <person name="Ninomiya A."/>
            <person name="Kusuya Y."/>
            <person name="Urayama S."/>
            <person name="Shimizu M."/>
            <person name="Watanabe A."/>
            <person name="Kamei K."/>
            <person name="Yaguchi T."/>
            <person name="Hagiwara D."/>
        </authorList>
    </citation>
    <scope>NUCLEOTIDE SEQUENCE</scope>
    <source>
        <strain evidence="11">IFM 46973</strain>
    </source>
</reference>
<dbReference type="InterPro" id="IPR039653">
    <property type="entry name" value="Prenyltransferase"/>
</dbReference>
<evidence type="ECO:0000313" key="12">
    <source>
        <dbReference type="Proteomes" id="UP000036893"/>
    </source>
</evidence>
<organism evidence="11 12">
    <name type="scientific">Aspergillus udagawae</name>
    <dbReference type="NCBI Taxonomy" id="91492"/>
    <lineage>
        <taxon>Eukaryota</taxon>
        <taxon>Fungi</taxon>
        <taxon>Dikarya</taxon>
        <taxon>Ascomycota</taxon>
        <taxon>Pezizomycotina</taxon>
        <taxon>Eurotiomycetes</taxon>
        <taxon>Eurotiomycetidae</taxon>
        <taxon>Eurotiales</taxon>
        <taxon>Aspergillaceae</taxon>
        <taxon>Aspergillus</taxon>
        <taxon>Aspergillus subgen. Fumigati</taxon>
    </lineage>
</organism>
<keyword evidence="8 9" id="KW-0472">Membrane</keyword>
<dbReference type="InterPro" id="IPR044878">
    <property type="entry name" value="UbiA_sf"/>
</dbReference>
<dbReference type="EMBL" id="BLKC01000122">
    <property type="protein sequence ID" value="GFF55254.1"/>
    <property type="molecule type" value="Genomic_DNA"/>
</dbReference>
<dbReference type="InterPro" id="IPR000537">
    <property type="entry name" value="UbiA_prenyltransferase"/>
</dbReference>
<feature type="transmembrane region" description="Helical" evidence="9">
    <location>
        <begin position="23"/>
        <end position="43"/>
    </location>
</feature>
<dbReference type="GO" id="GO:0005886">
    <property type="term" value="C:plasma membrane"/>
    <property type="evidence" value="ECO:0007669"/>
    <property type="project" value="TreeGrafter"/>
</dbReference>
<dbReference type="GO" id="GO:0016114">
    <property type="term" value="P:terpenoid biosynthetic process"/>
    <property type="evidence" value="ECO:0007669"/>
    <property type="project" value="UniProtKB-UniPathway"/>
</dbReference>
<comment type="pathway">
    <text evidence="3">Secondary metabolite biosynthesis; terpenoid biosynthesis.</text>
</comment>
<evidence type="ECO:0000256" key="5">
    <source>
        <dbReference type="ARBA" id="ARBA00022679"/>
    </source>
</evidence>
<sequence length="321" mass="36101">MAESKPWQCALDLIQTSRYNRYFPYYTLFGSVWSTLIAGSLRLKAADSSISIEHILKQATLCAIHCLLLCGAGNTWNDLVDRAIDARVARTQARPIASGRVSTPIALAWMASQYALSVNILDRVLDGQKNWSIMLPLTGIIIIYPWLKRPVFSRVYIYPQYILGLALGYPAITGWASINGREQLAAEIVGHCAPIILLVFFWCFYFNTAYSFQDVVDDRKMKVNSAYVLAGRHIRLFLSVLCILTLLTIPSVVSKVGSPWLWFSWMGVWSCALVKQMLQFDSENPASGGRVHWENFVLGLWTVSACIVEVYLQSSGFWVPL</sequence>
<dbReference type="EMBL" id="BBXM02000006">
    <property type="protein sequence ID" value="GIC91333.1"/>
    <property type="molecule type" value="Genomic_DNA"/>
</dbReference>
<feature type="transmembrane region" description="Helical" evidence="9">
    <location>
        <begin position="298"/>
        <end position="319"/>
    </location>
</feature>
<reference evidence="10 13" key="2">
    <citation type="submission" date="2020-01" db="EMBL/GenBank/DDBJ databases">
        <title>Draft genome sequence of Aspergillus udagawae IFM 46972.</title>
        <authorList>
            <person name="Takahashi H."/>
            <person name="Yaguchi T."/>
        </authorList>
    </citation>
    <scope>NUCLEOTIDE SEQUENCE [LARGE SCALE GENOMIC DNA]</scope>
    <source>
        <strain evidence="10 13">IFM 46972</strain>
    </source>
</reference>
<dbReference type="PANTHER" id="PTHR11048">
    <property type="entry name" value="PRENYLTRANSFERASES"/>
    <property type="match status" value="1"/>
</dbReference>
<dbReference type="Proteomes" id="UP000465221">
    <property type="component" value="Unassembled WGS sequence"/>
</dbReference>
<gene>
    <name evidence="11" type="ORF">Aud_007776</name>
    <name evidence="10" type="ORF">IFM46972_10223</name>
</gene>
<comment type="cofactor">
    <cofactor evidence="1">
        <name>Mg(2+)</name>
        <dbReference type="ChEBI" id="CHEBI:18420"/>
    </cofactor>
</comment>
<name>A0A8E0V1B4_9EURO</name>
<dbReference type="AlphaFoldDB" id="A0A8E0V1B4"/>
<dbReference type="Proteomes" id="UP000036893">
    <property type="component" value="Unassembled WGS sequence"/>
</dbReference>
<feature type="transmembrane region" description="Helical" evidence="9">
    <location>
        <begin position="233"/>
        <end position="253"/>
    </location>
</feature>
<dbReference type="InterPro" id="IPR030470">
    <property type="entry name" value="UbiA_prenylTrfase_CS"/>
</dbReference>
<keyword evidence="6 9" id="KW-0812">Transmembrane</keyword>
<keyword evidence="7 9" id="KW-1133">Transmembrane helix</keyword>
<dbReference type="PANTHER" id="PTHR11048:SF28">
    <property type="entry name" value="4-HYDROXYBENZOATE POLYPRENYLTRANSFERASE, MITOCHONDRIAL"/>
    <property type="match status" value="1"/>
</dbReference>
<dbReference type="PROSITE" id="PS00943">
    <property type="entry name" value="UBIA"/>
    <property type="match status" value="1"/>
</dbReference>
<evidence type="ECO:0000256" key="8">
    <source>
        <dbReference type="ARBA" id="ARBA00023136"/>
    </source>
</evidence>
<dbReference type="GO" id="GO:0016765">
    <property type="term" value="F:transferase activity, transferring alkyl or aryl (other than methyl) groups"/>
    <property type="evidence" value="ECO:0007669"/>
    <property type="project" value="InterPro"/>
</dbReference>
<proteinExistence type="inferred from homology"/>
<reference evidence="11" key="1">
    <citation type="journal article" date="2015" name="Genome Announc.">
        <title>Draft Genome Sequence of the Pathogenic Filamentous Fungus Aspergillus udagawae Strain IFM 46973T.</title>
        <authorList>
            <person name="Kusuya Y."/>
            <person name="Takahashi-Nakaguchi A."/>
            <person name="Takahashi H."/>
            <person name="Yaguchi T."/>
        </authorList>
    </citation>
    <scope>NUCLEOTIDE SEQUENCE</scope>
    <source>
        <strain evidence="11">IFM 46973</strain>
    </source>
</reference>
<evidence type="ECO:0000256" key="2">
    <source>
        <dbReference type="ARBA" id="ARBA00004141"/>
    </source>
</evidence>
<evidence type="ECO:0000256" key="9">
    <source>
        <dbReference type="SAM" id="Phobius"/>
    </source>
</evidence>
<evidence type="ECO:0000256" key="4">
    <source>
        <dbReference type="ARBA" id="ARBA00005985"/>
    </source>
</evidence>
<keyword evidence="5 10" id="KW-0808">Transferase</keyword>
<dbReference type="Pfam" id="PF01040">
    <property type="entry name" value="UbiA"/>
    <property type="match status" value="1"/>
</dbReference>
<dbReference type="FunFam" id="1.10.357.140:FF:000008">
    <property type="entry name" value="4-hydroxybenzoate octaprenyltransferase"/>
    <property type="match status" value="1"/>
</dbReference>
<dbReference type="GeneID" id="66995253"/>
<evidence type="ECO:0000313" key="10">
    <source>
        <dbReference type="EMBL" id="GFF55254.1"/>
    </source>
</evidence>
<dbReference type="RefSeq" id="XP_043148599.1">
    <property type="nucleotide sequence ID" value="XM_043292664.1"/>
</dbReference>
<dbReference type="Gene3D" id="1.20.120.1780">
    <property type="entry name" value="UbiA prenyltransferase"/>
    <property type="match status" value="1"/>
</dbReference>